<dbReference type="Gene3D" id="3.40.50.300">
    <property type="entry name" value="P-loop containing nucleotide triphosphate hydrolases"/>
    <property type="match status" value="1"/>
</dbReference>
<dbReference type="EMBL" id="ADAS02003551">
    <property type="protein sequence ID" value="OAV85573.1"/>
    <property type="molecule type" value="Genomic_DNA"/>
</dbReference>
<dbReference type="STRING" id="630390.A0A0C4F863"/>
<dbReference type="GO" id="GO:0016787">
    <property type="term" value="F:hydrolase activity"/>
    <property type="evidence" value="ECO:0007669"/>
    <property type="project" value="UniProtKB-KW"/>
</dbReference>
<proteinExistence type="predicted"/>
<evidence type="ECO:0000256" key="3">
    <source>
        <dbReference type="ARBA" id="ARBA00022840"/>
    </source>
</evidence>
<evidence type="ECO:0000313" key="4">
    <source>
        <dbReference type="EMBL" id="OAV85573.1"/>
    </source>
</evidence>
<reference evidence="4" key="2">
    <citation type="submission" date="2016-05" db="EMBL/GenBank/DDBJ databases">
        <title>Comparative analysis highlights variable genome content of wheat rusts and divergence of the mating loci.</title>
        <authorList>
            <person name="Cuomo C.A."/>
            <person name="Bakkeren G."/>
            <person name="Szabo L."/>
            <person name="Khalil H."/>
            <person name="Joly D."/>
            <person name="Goldberg J."/>
            <person name="Young S."/>
            <person name="Zeng Q."/>
            <person name="Fellers J."/>
        </authorList>
    </citation>
    <scope>NUCLEOTIDE SEQUENCE [LARGE SCALE GENOMIC DNA]</scope>
    <source>
        <strain evidence="4">1-1 BBBD Race 1</strain>
    </source>
</reference>
<dbReference type="SUPFAM" id="SSF52540">
    <property type="entry name" value="P-loop containing nucleoside triphosphate hydrolases"/>
    <property type="match status" value="1"/>
</dbReference>
<dbReference type="InterPro" id="IPR050628">
    <property type="entry name" value="SNF2_RAD54_helicase_TF"/>
</dbReference>
<keyword evidence="6" id="KW-1185">Reference proteome</keyword>
<reference evidence="5" key="4">
    <citation type="submission" date="2025-05" db="UniProtKB">
        <authorList>
            <consortium name="EnsemblFungi"/>
        </authorList>
    </citation>
    <scope>IDENTIFICATION</scope>
    <source>
        <strain evidence="5">isolate 1-1 / race 1 (BBBD)</strain>
    </source>
</reference>
<reference evidence="5 6" key="3">
    <citation type="journal article" date="2017" name="G3 (Bethesda)">
        <title>Comparative analysis highlights variable genome content of wheat rusts and divergence of the mating loci.</title>
        <authorList>
            <person name="Cuomo C.A."/>
            <person name="Bakkeren G."/>
            <person name="Khalil H.B."/>
            <person name="Panwar V."/>
            <person name="Joly D."/>
            <person name="Linning R."/>
            <person name="Sakthikumar S."/>
            <person name="Song X."/>
            <person name="Adiconis X."/>
            <person name="Fan L."/>
            <person name="Goldberg J.M."/>
            <person name="Levin J.Z."/>
            <person name="Young S."/>
            <person name="Zeng Q."/>
            <person name="Anikster Y."/>
            <person name="Bruce M."/>
            <person name="Wang M."/>
            <person name="Yin C."/>
            <person name="McCallum B."/>
            <person name="Szabo L.J."/>
            <person name="Hulbert S."/>
            <person name="Chen X."/>
            <person name="Fellers J.P."/>
        </authorList>
    </citation>
    <scope>NUCLEOTIDE SEQUENCE</scope>
    <source>
        <strain evidence="5">isolate 1-1 / race 1 (BBBD)</strain>
        <strain evidence="6">Isolate 1-1 / race 1 (BBBD)</strain>
    </source>
</reference>
<protein>
    <recommendedName>
        <fullName evidence="7">SNF2 N-terminal domain-containing protein</fullName>
    </recommendedName>
</protein>
<gene>
    <name evidence="4" type="ORF">PTTG_09350</name>
</gene>
<evidence type="ECO:0000313" key="5">
    <source>
        <dbReference type="EnsemblFungi" id="PTTG_09350-t43_1-p1"/>
    </source>
</evidence>
<dbReference type="VEuPathDB" id="FungiDB:PTTG_09350"/>
<dbReference type="GO" id="GO:0006281">
    <property type="term" value="P:DNA repair"/>
    <property type="evidence" value="ECO:0007669"/>
    <property type="project" value="TreeGrafter"/>
</dbReference>
<dbReference type="GO" id="GO:0008094">
    <property type="term" value="F:ATP-dependent activity, acting on DNA"/>
    <property type="evidence" value="ECO:0007669"/>
    <property type="project" value="TreeGrafter"/>
</dbReference>
<dbReference type="GO" id="GO:0005634">
    <property type="term" value="C:nucleus"/>
    <property type="evidence" value="ECO:0007669"/>
    <property type="project" value="TreeGrafter"/>
</dbReference>
<sequence>MAIQEPSWNPANEFQAIDWLYRLGQAKPVWVYRYYIQGSLEMNIYQVQRRKSELVLLSVPNQGNEEYECAQLLMTNMLG</sequence>
<dbReference type="PANTHER" id="PTHR45626:SF22">
    <property type="entry name" value="DNA REPAIR PROTEIN RAD5"/>
    <property type="match status" value="1"/>
</dbReference>
<dbReference type="PANTHER" id="PTHR45626">
    <property type="entry name" value="TRANSCRIPTION TERMINATION FACTOR 2-RELATED"/>
    <property type="match status" value="1"/>
</dbReference>
<name>A0A0C4F863_PUCT1</name>
<keyword evidence="1" id="KW-0547">Nucleotide-binding</keyword>
<dbReference type="OrthoDB" id="2500143at2759"/>
<dbReference type="EnsemblFungi" id="PTTG_09350-t43_1">
    <property type="protein sequence ID" value="PTTG_09350-t43_1-p1"/>
    <property type="gene ID" value="PTTG_09350"/>
</dbReference>
<evidence type="ECO:0000256" key="2">
    <source>
        <dbReference type="ARBA" id="ARBA00022801"/>
    </source>
</evidence>
<evidence type="ECO:0000313" key="6">
    <source>
        <dbReference type="Proteomes" id="UP000005240"/>
    </source>
</evidence>
<keyword evidence="3" id="KW-0067">ATP-binding</keyword>
<dbReference type="Proteomes" id="UP000005240">
    <property type="component" value="Unassembled WGS sequence"/>
</dbReference>
<organism evidence="4">
    <name type="scientific">Puccinia triticina (isolate 1-1 / race 1 (BBBD))</name>
    <name type="common">Brown leaf rust fungus</name>
    <dbReference type="NCBI Taxonomy" id="630390"/>
    <lineage>
        <taxon>Eukaryota</taxon>
        <taxon>Fungi</taxon>
        <taxon>Dikarya</taxon>
        <taxon>Basidiomycota</taxon>
        <taxon>Pucciniomycotina</taxon>
        <taxon>Pucciniomycetes</taxon>
        <taxon>Pucciniales</taxon>
        <taxon>Pucciniaceae</taxon>
        <taxon>Puccinia</taxon>
    </lineage>
</organism>
<keyword evidence="2" id="KW-0378">Hydrolase</keyword>
<reference evidence="4" key="1">
    <citation type="submission" date="2009-11" db="EMBL/GenBank/DDBJ databases">
        <authorList>
            <consortium name="The Broad Institute Genome Sequencing Platform"/>
            <person name="Ward D."/>
            <person name="Feldgarden M."/>
            <person name="Earl A."/>
            <person name="Young S.K."/>
            <person name="Zeng Q."/>
            <person name="Koehrsen M."/>
            <person name="Alvarado L."/>
            <person name="Berlin A."/>
            <person name="Bochicchio J."/>
            <person name="Borenstein D."/>
            <person name="Chapman S.B."/>
            <person name="Chen Z."/>
            <person name="Engels R."/>
            <person name="Freedman E."/>
            <person name="Gellesch M."/>
            <person name="Goldberg J."/>
            <person name="Griggs A."/>
            <person name="Gujja S."/>
            <person name="Heilman E."/>
            <person name="Heiman D."/>
            <person name="Hepburn T."/>
            <person name="Howarth C."/>
            <person name="Jen D."/>
            <person name="Larson L."/>
            <person name="Lewis B."/>
            <person name="Mehta T."/>
            <person name="Park D."/>
            <person name="Pearson M."/>
            <person name="Roberts A."/>
            <person name="Saif S."/>
            <person name="Shea T."/>
            <person name="Shenoy N."/>
            <person name="Sisk P."/>
            <person name="Stolte C."/>
            <person name="Sykes S."/>
            <person name="Thomson T."/>
            <person name="Walk T."/>
            <person name="White J."/>
            <person name="Yandava C."/>
            <person name="Izard J."/>
            <person name="Baranova O.V."/>
            <person name="Blanton J.M."/>
            <person name="Tanner A.C."/>
            <person name="Dewhirst F.E."/>
            <person name="Haas B."/>
            <person name="Nusbaum C."/>
            <person name="Birren B."/>
        </authorList>
    </citation>
    <scope>NUCLEOTIDE SEQUENCE [LARGE SCALE GENOMIC DNA]</scope>
    <source>
        <strain evidence="4">1-1 BBBD Race 1</strain>
    </source>
</reference>
<evidence type="ECO:0008006" key="7">
    <source>
        <dbReference type="Google" id="ProtNLM"/>
    </source>
</evidence>
<evidence type="ECO:0000256" key="1">
    <source>
        <dbReference type="ARBA" id="ARBA00022741"/>
    </source>
</evidence>
<dbReference type="InterPro" id="IPR027417">
    <property type="entry name" value="P-loop_NTPase"/>
</dbReference>
<accession>A0A0C4F863</accession>
<dbReference type="GO" id="GO:0005524">
    <property type="term" value="F:ATP binding"/>
    <property type="evidence" value="ECO:0007669"/>
    <property type="project" value="UniProtKB-KW"/>
</dbReference>
<dbReference type="OMA" id="PANEFQA"/>
<dbReference type="AlphaFoldDB" id="A0A0C4F863"/>